<evidence type="ECO:0000313" key="2">
    <source>
        <dbReference type="Proteomes" id="UP000789525"/>
    </source>
</evidence>
<accession>A0ACA9NXY1</accession>
<protein>
    <submittedName>
        <fullName evidence="1">3004_t:CDS:1</fullName>
    </submittedName>
</protein>
<dbReference type="EMBL" id="CAJVPT010027328">
    <property type="protein sequence ID" value="CAG8683132.1"/>
    <property type="molecule type" value="Genomic_DNA"/>
</dbReference>
<gene>
    <name evidence="1" type="ORF">ACOLOM_LOCUS9426</name>
</gene>
<reference evidence="1" key="1">
    <citation type="submission" date="2021-06" db="EMBL/GenBank/DDBJ databases">
        <authorList>
            <person name="Kallberg Y."/>
            <person name="Tangrot J."/>
            <person name="Rosling A."/>
        </authorList>
    </citation>
    <scope>NUCLEOTIDE SEQUENCE</scope>
    <source>
        <strain evidence="1">CL356</strain>
    </source>
</reference>
<keyword evidence="2" id="KW-1185">Reference proteome</keyword>
<proteinExistence type="predicted"/>
<organism evidence="1 2">
    <name type="scientific">Acaulospora colombiana</name>
    <dbReference type="NCBI Taxonomy" id="27376"/>
    <lineage>
        <taxon>Eukaryota</taxon>
        <taxon>Fungi</taxon>
        <taxon>Fungi incertae sedis</taxon>
        <taxon>Mucoromycota</taxon>
        <taxon>Glomeromycotina</taxon>
        <taxon>Glomeromycetes</taxon>
        <taxon>Diversisporales</taxon>
        <taxon>Acaulosporaceae</taxon>
        <taxon>Acaulospora</taxon>
    </lineage>
</organism>
<feature type="non-terminal residue" evidence="1">
    <location>
        <position position="1"/>
    </location>
</feature>
<name>A0ACA9NXY1_9GLOM</name>
<evidence type="ECO:0000313" key="1">
    <source>
        <dbReference type="EMBL" id="CAG8683132.1"/>
    </source>
</evidence>
<dbReference type="Proteomes" id="UP000789525">
    <property type="component" value="Unassembled WGS sequence"/>
</dbReference>
<comment type="caution">
    <text evidence="1">The sequence shown here is derived from an EMBL/GenBank/DDBJ whole genome shotgun (WGS) entry which is preliminary data.</text>
</comment>
<sequence length="189" mass="20693">SIVRGTTSKEIIQMAKDVGAVRLIFFSFSNVYGIDMPSREELVAYHRNEDEIAAALGADLVIYQTLPDLVNSVRQFNTQLDHFDCSVFTGEYVTGDVNEEYLAWVEWSRSEKARLTAPRPVEVTRPGVNGIHPNGSIVGGLTVAMQKSALIAAEEEDMQRREAMASCSGPMNGADDIVGLHNTFKVGSP</sequence>